<accession>A0A1Y4DC49</accession>
<dbReference type="EMBL" id="NFJD01000003">
    <property type="protein sequence ID" value="OUO56435.1"/>
    <property type="molecule type" value="Genomic_DNA"/>
</dbReference>
<evidence type="ECO:0000256" key="5">
    <source>
        <dbReference type="ARBA" id="ARBA00022723"/>
    </source>
</evidence>
<dbReference type="Pfam" id="PF00365">
    <property type="entry name" value="PFK"/>
    <property type="match status" value="1"/>
</dbReference>
<dbReference type="InterPro" id="IPR035966">
    <property type="entry name" value="PKF_sf"/>
</dbReference>
<gene>
    <name evidence="10" type="primary">pfp</name>
    <name evidence="12" type="ORF">B5F75_04370</name>
</gene>
<sequence length="564" mass="61747">MSTKHTAKCECSQLQRHRCKFQPVLPAILQKGPAFVKPKFGKATKSVADQAAVKRIFPNTYGLPEITFVKGANSAVAKKAVRVGVVLSGGQAPGGHNVIGGLLDGLKKANPKNKLFGFLGGPSGIVENKWVEITPALMKDYRNTGGFDLIQSGRTKIETDEQLKAAKDNLIANKMDALVVVGGDDSNTNACVIAEYLKQQGVDISVIGVPKTIDGDLKNKQIETSFGFDTATKIYAELVGNICRDVNSARKYWHFIRLMGRSASHITLEVAFKTHPNAVLIGEEVLAKKMTLGQIVDNLAQLIAKRAKAGKNYGVVLVPEGLIEFIPEMKELISALNDSLADNEAELSKMNTVAEKKAFILSKLPAKLADLMRSLPEGIASQLMLDRDPHGNVQVSLIETEKLLVEMIRTKLAEMKKAGKYNGKFAAITHFFGYEGRCGVPSTFDANYTYALGYNAAVLALNKCSGYLSSVRKLTKKAQDWECGGIPLTMMMNIERRKGKEKPVIKKALVELKGEPFKHLAKNRDLWAVEDLYVFPGPIQYFGPAEITDMTTYTLLLEQGKKVK</sequence>
<keyword evidence="4 10" id="KW-0808">Transferase</keyword>
<dbReference type="InterPro" id="IPR022953">
    <property type="entry name" value="ATP_PFK"/>
</dbReference>
<dbReference type="NCBIfam" id="TIGR02477">
    <property type="entry name" value="PFKA_PPi"/>
    <property type="match status" value="1"/>
</dbReference>
<keyword evidence="6 10" id="KW-0418">Kinase</keyword>
<comment type="caution">
    <text evidence="12">The sequence shown here is derived from an EMBL/GenBank/DDBJ whole genome shotgun (WGS) entry which is preliminary data.</text>
</comment>
<dbReference type="PIRSF" id="PIRSF005677">
    <property type="entry name" value="PPi_PFK_PfpB"/>
    <property type="match status" value="1"/>
</dbReference>
<comment type="function">
    <text evidence="2 10">Catalyzes the phosphorylation of D-fructose 6-phosphate, the first committing step of glycolysis. Uses inorganic phosphate (PPi) as phosphoryl donor instead of ATP like common ATP-dependent phosphofructokinases (ATP-PFKs), which renders the reaction reversible, and can thus function both in glycolysis and gluconeogenesis. Consistently, PPi-PFK can replace the enzymes of both the forward (ATP-PFK) and reverse (fructose-bisphosphatase (FBPase)) reactions.</text>
</comment>
<dbReference type="EC" id="2.7.1.90" evidence="10"/>
<dbReference type="RefSeq" id="WP_087288332.1">
    <property type="nucleotide sequence ID" value="NZ_NFJD01000003.1"/>
</dbReference>
<feature type="site" description="Important for catalytic activity and substrate specificity; stabilizes the transition state when the phosphoryl donor is PPi; prevents ATP from binding by mimicking the alpha-phosphate group of ATP" evidence="10">
    <location>
        <position position="185"/>
    </location>
</feature>
<dbReference type="UniPathway" id="UPA00109">
    <property type="reaction ID" value="UER00182"/>
</dbReference>
<dbReference type="InterPro" id="IPR011183">
    <property type="entry name" value="PfpB_PPi_PFK"/>
</dbReference>
<dbReference type="SUPFAM" id="SSF53784">
    <property type="entry name" value="Phosphofructokinase"/>
    <property type="match status" value="1"/>
</dbReference>
<dbReference type="Gene3D" id="3.40.50.460">
    <property type="entry name" value="Phosphofructokinase domain"/>
    <property type="match status" value="1"/>
</dbReference>
<feature type="binding site" evidence="10">
    <location>
        <position position="90"/>
    </location>
    <ligand>
        <name>diphosphate</name>
        <dbReference type="ChEBI" id="CHEBI:33019"/>
    </ligand>
</feature>
<dbReference type="HAMAP" id="MF_01980">
    <property type="entry name" value="Phosphofructokinase_II_Long"/>
    <property type="match status" value="1"/>
</dbReference>
<feature type="binding site" evidence="10">
    <location>
        <begin position="251"/>
        <end position="252"/>
    </location>
    <ligand>
        <name>substrate</name>
        <note>ligand shared between dimeric partners</note>
    </ligand>
</feature>
<evidence type="ECO:0000313" key="13">
    <source>
        <dbReference type="Proteomes" id="UP000196368"/>
    </source>
</evidence>
<dbReference type="Gene3D" id="1.10.10.480">
    <property type="entry name" value="Phosphofructokinase, domain 3"/>
    <property type="match status" value="1"/>
</dbReference>
<dbReference type="InterPro" id="IPR000023">
    <property type="entry name" value="Phosphofructokinase_dom"/>
</dbReference>
<dbReference type="GO" id="GO:0046872">
    <property type="term" value="F:metal ion binding"/>
    <property type="evidence" value="ECO:0007669"/>
    <property type="project" value="UniProtKB-KW"/>
</dbReference>
<feature type="binding site" description="in other chain" evidence="10">
    <location>
        <begin position="434"/>
        <end position="437"/>
    </location>
    <ligand>
        <name>substrate</name>
        <note>ligand shared between dimeric partners</note>
    </ligand>
</feature>
<keyword evidence="8 10" id="KW-0324">Glycolysis</keyword>
<dbReference type="PRINTS" id="PR00476">
    <property type="entry name" value="PHFRCTKINASE"/>
</dbReference>
<dbReference type="GO" id="GO:0006002">
    <property type="term" value="P:fructose 6-phosphate metabolic process"/>
    <property type="evidence" value="ECO:0007669"/>
    <property type="project" value="InterPro"/>
</dbReference>
<feature type="binding site" description="in other chain" evidence="10">
    <location>
        <begin position="212"/>
        <end position="214"/>
    </location>
    <ligand>
        <name>substrate</name>
        <note>ligand shared between dimeric partners</note>
    </ligand>
</feature>
<evidence type="ECO:0000256" key="2">
    <source>
        <dbReference type="ARBA" id="ARBA00003138"/>
    </source>
</evidence>
<evidence type="ECO:0000256" key="9">
    <source>
        <dbReference type="ARBA" id="ARBA00048072"/>
    </source>
</evidence>
<keyword evidence="7 10" id="KW-0460">Magnesium</keyword>
<dbReference type="NCBIfam" id="NF005482">
    <property type="entry name" value="PRK07085.1"/>
    <property type="match status" value="1"/>
</dbReference>
<keyword evidence="5 10" id="KW-0479">Metal-binding</keyword>
<protein>
    <recommendedName>
        <fullName evidence="10">Pyrophosphate--fructose 6-phosphate 1-phosphotransferase</fullName>
        <ecNumber evidence="10">2.7.1.90</ecNumber>
    </recommendedName>
    <alternativeName>
        <fullName evidence="10">6-phosphofructokinase, pyrophosphate dependent</fullName>
    </alternativeName>
    <alternativeName>
        <fullName evidence="10">PPi-dependent phosphofructokinase</fullName>
        <shortName evidence="10">PPi-PFK</shortName>
    </alternativeName>
    <alternativeName>
        <fullName evidence="10">Pyrophosphate-dependent 6-phosphofructose-1-kinase</fullName>
    </alternativeName>
</protein>
<feature type="site" description="Important for catalytic activity; stabilizes the transition state when the phosphoryl donor is PPi" evidence="10">
    <location>
        <position position="211"/>
    </location>
</feature>
<dbReference type="GO" id="GO:0003872">
    <property type="term" value="F:6-phosphofructokinase activity"/>
    <property type="evidence" value="ECO:0007669"/>
    <property type="project" value="UniProtKB-UniRule"/>
</dbReference>
<feature type="domain" description="Phosphofructokinase" evidence="11">
    <location>
        <begin position="82"/>
        <end position="456"/>
    </location>
</feature>
<dbReference type="Gene3D" id="3.40.50.450">
    <property type="match status" value="1"/>
</dbReference>
<comment type="catalytic activity">
    <reaction evidence="9 10">
        <text>beta-D-fructose 6-phosphate + diphosphate = beta-D-fructose 1,6-bisphosphate + phosphate + H(+)</text>
        <dbReference type="Rhea" id="RHEA:13613"/>
        <dbReference type="ChEBI" id="CHEBI:15378"/>
        <dbReference type="ChEBI" id="CHEBI:32966"/>
        <dbReference type="ChEBI" id="CHEBI:33019"/>
        <dbReference type="ChEBI" id="CHEBI:43474"/>
        <dbReference type="ChEBI" id="CHEBI:57634"/>
        <dbReference type="EC" id="2.7.1.90"/>
    </reaction>
</comment>
<dbReference type="GO" id="GO:0009749">
    <property type="term" value="P:response to glucose"/>
    <property type="evidence" value="ECO:0007669"/>
    <property type="project" value="TreeGrafter"/>
</dbReference>
<evidence type="ECO:0000259" key="11">
    <source>
        <dbReference type="Pfam" id="PF00365"/>
    </source>
</evidence>
<reference evidence="13" key="1">
    <citation type="submission" date="2017-04" db="EMBL/GenBank/DDBJ databases">
        <title>Function of individual gut microbiota members based on whole genome sequencing of pure cultures obtained from chicken caecum.</title>
        <authorList>
            <person name="Medvecky M."/>
            <person name="Cejkova D."/>
            <person name="Polansky O."/>
            <person name="Karasova D."/>
            <person name="Kubasova T."/>
            <person name="Cizek A."/>
            <person name="Rychlik I."/>
        </authorList>
    </citation>
    <scope>NUCLEOTIDE SEQUENCE [LARGE SCALE GENOMIC DNA]</scope>
    <source>
        <strain evidence="13">An273</strain>
    </source>
</reference>
<keyword evidence="13" id="KW-1185">Reference proteome</keyword>
<keyword evidence="3 10" id="KW-0963">Cytoplasm</keyword>
<dbReference type="Proteomes" id="UP000196368">
    <property type="component" value="Unassembled WGS sequence"/>
</dbReference>
<dbReference type="GO" id="GO:0005524">
    <property type="term" value="F:ATP binding"/>
    <property type="evidence" value="ECO:0007669"/>
    <property type="project" value="InterPro"/>
</dbReference>
<feature type="binding site" description="in other chain" evidence="10">
    <location>
        <begin position="259"/>
        <end position="261"/>
    </location>
    <ligand>
        <name>substrate</name>
        <note>ligand shared between dimeric partners</note>
    </ligand>
</feature>
<evidence type="ECO:0000256" key="6">
    <source>
        <dbReference type="ARBA" id="ARBA00022777"/>
    </source>
</evidence>
<evidence type="ECO:0000256" key="4">
    <source>
        <dbReference type="ARBA" id="ARBA00022679"/>
    </source>
</evidence>
<name>A0A1Y4DC49_9BACT</name>
<comment type="pathway">
    <text evidence="10">Carbohydrate degradation; glycolysis; D-glyceraldehyde 3-phosphate and glycerone phosphate from D-glucose: step 3/4.</text>
</comment>
<organism evidence="12 13">
    <name type="scientific">Candidatus Avelusimicrobium gallicola</name>
    <dbReference type="NCBI Taxonomy" id="2562704"/>
    <lineage>
        <taxon>Bacteria</taxon>
        <taxon>Pseudomonadati</taxon>
        <taxon>Elusimicrobiota</taxon>
        <taxon>Elusimicrobia</taxon>
        <taxon>Elusimicrobiales</taxon>
        <taxon>Elusimicrobiaceae</taxon>
        <taxon>Candidatus Avelusimicrobium</taxon>
    </lineage>
</organism>
<comment type="cofactor">
    <cofactor evidence="1 10">
        <name>Mg(2+)</name>
        <dbReference type="ChEBI" id="CHEBI:18420"/>
    </cofactor>
</comment>
<feature type="binding site" description="in other chain" evidence="10">
    <location>
        <position position="320"/>
    </location>
    <ligand>
        <name>substrate</name>
        <note>ligand shared between dimeric partners</note>
    </ligand>
</feature>
<feature type="active site" description="Proton acceptor" evidence="10">
    <location>
        <position position="214"/>
    </location>
</feature>
<evidence type="ECO:0000256" key="8">
    <source>
        <dbReference type="ARBA" id="ARBA00023152"/>
    </source>
</evidence>
<comment type="caution">
    <text evidence="10">Lacks conserved residue(s) required for the propagation of feature annotation.</text>
</comment>
<dbReference type="PANTHER" id="PTHR43650">
    <property type="entry name" value="PYROPHOSPHATE--FRUCTOSE 6-PHOSPHATE 1-PHOSPHOTRANSFERASE"/>
    <property type="match status" value="1"/>
</dbReference>
<comment type="subcellular location">
    <subcellularLocation>
        <location evidence="10">Cytoplasm</location>
    </subcellularLocation>
</comment>
<proteinExistence type="inferred from homology"/>
<evidence type="ECO:0000256" key="10">
    <source>
        <dbReference type="HAMAP-Rule" id="MF_01980"/>
    </source>
</evidence>
<dbReference type="AlphaFoldDB" id="A0A1Y4DC49"/>
<feature type="binding site" evidence="10">
    <location>
        <position position="184"/>
    </location>
    <ligand>
        <name>Mg(2+)</name>
        <dbReference type="ChEBI" id="CHEBI:18420"/>
        <note>catalytic</note>
    </ligand>
</feature>
<comment type="subunit">
    <text evidence="10">Homodimer.</text>
</comment>
<evidence type="ECO:0000256" key="7">
    <source>
        <dbReference type="ARBA" id="ARBA00022842"/>
    </source>
</evidence>
<evidence type="ECO:0000313" key="12">
    <source>
        <dbReference type="EMBL" id="OUO56435.1"/>
    </source>
</evidence>
<evidence type="ECO:0000256" key="3">
    <source>
        <dbReference type="ARBA" id="ARBA00022490"/>
    </source>
</evidence>
<dbReference type="GO" id="GO:0005829">
    <property type="term" value="C:cytosol"/>
    <property type="evidence" value="ECO:0007669"/>
    <property type="project" value="TreeGrafter"/>
</dbReference>
<dbReference type="OrthoDB" id="9802503at2"/>
<dbReference type="PANTHER" id="PTHR43650:SF1">
    <property type="entry name" value="PYROPHOSPHATE--FRUCTOSE 6-PHOSPHATE 1-PHOSPHOTRANSFERASE SUBUNIT BETA 2"/>
    <property type="match status" value="1"/>
</dbReference>
<dbReference type="GO" id="GO:0047334">
    <property type="term" value="F:diphosphate-fructose-6-phosphate 1-phosphotransferase activity"/>
    <property type="evidence" value="ECO:0007669"/>
    <property type="project" value="UniProtKB-EC"/>
</dbReference>
<comment type="activity regulation">
    <text evidence="10">Non-allosteric.</text>
</comment>
<evidence type="ECO:0000256" key="1">
    <source>
        <dbReference type="ARBA" id="ARBA00001946"/>
    </source>
</evidence>
<comment type="similarity">
    <text evidence="10">Belongs to the phosphofructokinase type A (PFKA) family. PPi-dependent PFK group II subfamily. Clade 'Long' sub-subfamily.</text>
</comment>